<evidence type="ECO:0000256" key="2">
    <source>
        <dbReference type="SAM" id="Phobius"/>
    </source>
</evidence>
<accession>A0A8C3UPY6</accession>
<organism evidence="3 4">
    <name type="scientific">Catharus ustulatus</name>
    <name type="common">Russet-backed thrush</name>
    <name type="synonym">Hylocichla ustulatus</name>
    <dbReference type="NCBI Taxonomy" id="91951"/>
    <lineage>
        <taxon>Eukaryota</taxon>
        <taxon>Metazoa</taxon>
        <taxon>Chordata</taxon>
        <taxon>Craniata</taxon>
        <taxon>Vertebrata</taxon>
        <taxon>Euteleostomi</taxon>
        <taxon>Archelosauria</taxon>
        <taxon>Archosauria</taxon>
        <taxon>Dinosauria</taxon>
        <taxon>Saurischia</taxon>
        <taxon>Theropoda</taxon>
        <taxon>Coelurosauria</taxon>
        <taxon>Aves</taxon>
        <taxon>Neognathae</taxon>
        <taxon>Neoaves</taxon>
        <taxon>Telluraves</taxon>
        <taxon>Australaves</taxon>
        <taxon>Passeriformes</taxon>
        <taxon>Turdidae</taxon>
        <taxon>Catharus</taxon>
    </lineage>
</organism>
<proteinExistence type="predicted"/>
<feature type="region of interest" description="Disordered" evidence="1">
    <location>
        <begin position="1"/>
        <end position="34"/>
    </location>
</feature>
<evidence type="ECO:0000313" key="4">
    <source>
        <dbReference type="Proteomes" id="UP000694563"/>
    </source>
</evidence>
<keyword evidence="2" id="KW-0472">Membrane</keyword>
<reference evidence="3" key="2">
    <citation type="submission" date="2025-08" db="UniProtKB">
        <authorList>
            <consortium name="Ensembl"/>
        </authorList>
    </citation>
    <scope>IDENTIFICATION</scope>
</reference>
<keyword evidence="2" id="KW-0812">Transmembrane</keyword>
<dbReference type="Proteomes" id="UP000694563">
    <property type="component" value="Chromosome 11"/>
</dbReference>
<dbReference type="Ensembl" id="ENSCUST00005015742.1">
    <property type="protein sequence ID" value="ENSCUSP00005015155.1"/>
    <property type="gene ID" value="ENSCUSG00005009744.1"/>
</dbReference>
<protein>
    <submittedName>
        <fullName evidence="3">Uncharacterized protein</fullName>
    </submittedName>
</protein>
<sequence>MTTIRQRRAGKGTEAAEDQPAEETNVKPDGKIPPDAPGGKLWNILSITVGGIVAISLGFLTSVYVATLHENDLWFSNIKVTIIFLVSSVVLWSIVEISFLCVFVL</sequence>
<keyword evidence="4" id="KW-1185">Reference proteome</keyword>
<evidence type="ECO:0000256" key="1">
    <source>
        <dbReference type="SAM" id="MobiDB-lite"/>
    </source>
</evidence>
<reference evidence="3" key="3">
    <citation type="submission" date="2025-09" db="UniProtKB">
        <authorList>
            <consortium name="Ensembl"/>
        </authorList>
    </citation>
    <scope>IDENTIFICATION</scope>
</reference>
<feature type="transmembrane region" description="Helical" evidence="2">
    <location>
        <begin position="78"/>
        <end position="104"/>
    </location>
</feature>
<dbReference type="AlphaFoldDB" id="A0A8C3UPY6"/>
<name>A0A8C3UPY6_CATUS</name>
<keyword evidence="2" id="KW-1133">Transmembrane helix</keyword>
<feature type="transmembrane region" description="Helical" evidence="2">
    <location>
        <begin position="41"/>
        <end position="66"/>
    </location>
</feature>
<reference evidence="3" key="1">
    <citation type="submission" date="2020-10" db="EMBL/GenBank/DDBJ databases">
        <title>Catharus ustulatus (Swainson's thrush) genome, bCatUst1, primary haplotype v2.</title>
        <authorList>
            <person name="Delmore K."/>
            <person name="Vafadar M."/>
            <person name="Formenti G."/>
            <person name="Chow W."/>
            <person name="Pelan S."/>
            <person name="Howe K."/>
            <person name="Rhie A."/>
            <person name="Mountcastle J."/>
            <person name="Haase B."/>
            <person name="Fedrigo O."/>
            <person name="Jarvis E.D."/>
        </authorList>
    </citation>
    <scope>NUCLEOTIDE SEQUENCE [LARGE SCALE GENOMIC DNA]</scope>
</reference>
<evidence type="ECO:0000313" key="3">
    <source>
        <dbReference type="Ensembl" id="ENSCUSP00005015155.1"/>
    </source>
</evidence>
<feature type="compositionally biased region" description="Basic residues" evidence="1">
    <location>
        <begin position="1"/>
        <end position="10"/>
    </location>
</feature>